<evidence type="ECO:0000256" key="2">
    <source>
        <dbReference type="ARBA" id="ARBA00022448"/>
    </source>
</evidence>
<dbReference type="PANTHER" id="PTHR23137:SF6">
    <property type="entry name" value="VESICLE TRANSPORT PROTEIN"/>
    <property type="match status" value="1"/>
</dbReference>
<organism evidence="9 10">
    <name type="scientific">Ectocarpus siliculosus</name>
    <name type="common">Brown alga</name>
    <name type="synonym">Conferva siliculosa</name>
    <dbReference type="NCBI Taxonomy" id="2880"/>
    <lineage>
        <taxon>Eukaryota</taxon>
        <taxon>Sar</taxon>
        <taxon>Stramenopiles</taxon>
        <taxon>Ochrophyta</taxon>
        <taxon>PX clade</taxon>
        <taxon>Phaeophyceae</taxon>
        <taxon>Ectocarpales</taxon>
        <taxon>Ectocarpaceae</taxon>
        <taxon>Ectocarpus</taxon>
    </lineage>
</organism>
<evidence type="ECO:0000313" key="9">
    <source>
        <dbReference type="EMBL" id="CBN78912.1"/>
    </source>
</evidence>
<accession>D8LG13</accession>
<feature type="transmembrane region" description="Helical" evidence="8">
    <location>
        <begin position="140"/>
        <end position="159"/>
    </location>
</feature>
<protein>
    <recommendedName>
        <fullName evidence="8">Vesicle transport protein</fullName>
    </recommendedName>
</protein>
<dbReference type="InterPro" id="IPR011691">
    <property type="entry name" value="Vesicle_transpt_SFT2"/>
</dbReference>
<keyword evidence="10" id="KW-1185">Reference proteome</keyword>
<feature type="transmembrane region" description="Helical" evidence="8">
    <location>
        <begin position="46"/>
        <end position="66"/>
    </location>
</feature>
<keyword evidence="6 8" id="KW-0472">Membrane</keyword>
<keyword evidence="2 8" id="KW-0813">Transport</keyword>
<dbReference type="PANTHER" id="PTHR23137">
    <property type="entry name" value="VESICLE TRANSPORT PROTEIN-RELATED"/>
    <property type="match status" value="1"/>
</dbReference>
<evidence type="ECO:0000256" key="8">
    <source>
        <dbReference type="RuleBase" id="RU363111"/>
    </source>
</evidence>
<proteinExistence type="inferred from homology"/>
<dbReference type="GO" id="GO:0015031">
    <property type="term" value="P:protein transport"/>
    <property type="evidence" value="ECO:0007669"/>
    <property type="project" value="UniProtKB-KW"/>
</dbReference>
<dbReference type="OMA" id="ISCCDTE"/>
<dbReference type="InParanoid" id="D8LG13"/>
<gene>
    <name evidence="9" type="ORF">Esi_0155_0042</name>
</gene>
<name>D8LG13_ECTSI</name>
<dbReference type="InterPro" id="IPR007305">
    <property type="entry name" value="Vesicle_transpt_Got1/SFT2"/>
</dbReference>
<feature type="transmembrane region" description="Helical" evidence="8">
    <location>
        <begin position="112"/>
        <end position="134"/>
    </location>
</feature>
<comment type="similarity">
    <text evidence="7 8">Belongs to the SFT2 family.</text>
</comment>
<dbReference type="eggNOG" id="KOG2887">
    <property type="taxonomic scope" value="Eukaryota"/>
</dbReference>
<dbReference type="Pfam" id="PF04178">
    <property type="entry name" value="Got1"/>
    <property type="match status" value="1"/>
</dbReference>
<evidence type="ECO:0000256" key="3">
    <source>
        <dbReference type="ARBA" id="ARBA00022692"/>
    </source>
</evidence>
<evidence type="ECO:0000256" key="5">
    <source>
        <dbReference type="ARBA" id="ARBA00022989"/>
    </source>
</evidence>
<comment type="function">
    <text evidence="8">May be involved in fusion of retrograde transport vesicles derived from an endocytic compartment with the Golgi complex.</text>
</comment>
<dbReference type="EMBL" id="FN648104">
    <property type="protein sequence ID" value="CBN78912.1"/>
    <property type="molecule type" value="Genomic_DNA"/>
</dbReference>
<keyword evidence="3 8" id="KW-0812">Transmembrane</keyword>
<keyword evidence="4 8" id="KW-0653">Protein transport</keyword>
<reference evidence="9 10" key="1">
    <citation type="journal article" date="2010" name="Nature">
        <title>The Ectocarpus genome and the independent evolution of multicellularity in brown algae.</title>
        <authorList>
            <person name="Cock J.M."/>
            <person name="Sterck L."/>
            <person name="Rouze P."/>
            <person name="Scornet D."/>
            <person name="Allen A.E."/>
            <person name="Amoutzias G."/>
            <person name="Anthouard V."/>
            <person name="Artiguenave F."/>
            <person name="Aury J.M."/>
            <person name="Badger J.H."/>
            <person name="Beszteri B."/>
            <person name="Billiau K."/>
            <person name="Bonnet E."/>
            <person name="Bothwell J.H."/>
            <person name="Bowler C."/>
            <person name="Boyen C."/>
            <person name="Brownlee C."/>
            <person name="Carrano C.J."/>
            <person name="Charrier B."/>
            <person name="Cho G.Y."/>
            <person name="Coelho S.M."/>
            <person name="Collen J."/>
            <person name="Corre E."/>
            <person name="Da Silva C."/>
            <person name="Delage L."/>
            <person name="Delaroque N."/>
            <person name="Dittami S.M."/>
            <person name="Doulbeau S."/>
            <person name="Elias M."/>
            <person name="Farnham G."/>
            <person name="Gachon C.M."/>
            <person name="Gschloessl B."/>
            <person name="Heesch S."/>
            <person name="Jabbari K."/>
            <person name="Jubin C."/>
            <person name="Kawai H."/>
            <person name="Kimura K."/>
            <person name="Kloareg B."/>
            <person name="Kupper F.C."/>
            <person name="Lang D."/>
            <person name="Le Bail A."/>
            <person name="Leblanc C."/>
            <person name="Lerouge P."/>
            <person name="Lohr M."/>
            <person name="Lopez P.J."/>
            <person name="Martens C."/>
            <person name="Maumus F."/>
            <person name="Michel G."/>
            <person name="Miranda-Saavedra D."/>
            <person name="Morales J."/>
            <person name="Moreau H."/>
            <person name="Motomura T."/>
            <person name="Nagasato C."/>
            <person name="Napoli C.A."/>
            <person name="Nelson D.R."/>
            <person name="Nyvall-Collen P."/>
            <person name="Peters A.F."/>
            <person name="Pommier C."/>
            <person name="Potin P."/>
            <person name="Poulain J."/>
            <person name="Quesneville H."/>
            <person name="Read B."/>
            <person name="Rensing S.A."/>
            <person name="Ritter A."/>
            <person name="Rousvoal S."/>
            <person name="Samanta M."/>
            <person name="Samson G."/>
            <person name="Schroeder D.C."/>
            <person name="Segurens B."/>
            <person name="Strittmatter M."/>
            <person name="Tonon T."/>
            <person name="Tregear J.W."/>
            <person name="Valentin K."/>
            <person name="von Dassow P."/>
            <person name="Yamagishi T."/>
            <person name="Van de Peer Y."/>
            <person name="Wincker P."/>
        </authorList>
    </citation>
    <scope>NUCLEOTIDE SEQUENCE [LARGE SCALE GENOMIC DNA]</scope>
    <source>
        <strain evidence="10">Ec32 / CCAP1310/4</strain>
    </source>
</reference>
<keyword evidence="5 8" id="KW-1133">Transmembrane helix</keyword>
<dbReference type="OrthoDB" id="73614at2759"/>
<dbReference type="GO" id="GO:0012505">
    <property type="term" value="C:endomembrane system"/>
    <property type="evidence" value="ECO:0007669"/>
    <property type="project" value="UniProtKB-ARBA"/>
</dbReference>
<dbReference type="STRING" id="2880.D8LG13"/>
<dbReference type="GO" id="GO:0016020">
    <property type="term" value="C:membrane"/>
    <property type="evidence" value="ECO:0007669"/>
    <property type="project" value="UniProtKB-SubCell"/>
</dbReference>
<dbReference type="Proteomes" id="UP000002630">
    <property type="component" value="Linkage Group LG11"/>
</dbReference>
<comment type="subcellular location">
    <subcellularLocation>
        <location evidence="1 8">Membrane</location>
        <topology evidence="1 8">Multi-pass membrane protein</topology>
    </subcellularLocation>
</comment>
<dbReference type="GO" id="GO:0016192">
    <property type="term" value="P:vesicle-mediated transport"/>
    <property type="evidence" value="ECO:0007669"/>
    <property type="project" value="InterPro"/>
</dbReference>
<evidence type="ECO:0000256" key="6">
    <source>
        <dbReference type="ARBA" id="ARBA00023136"/>
    </source>
</evidence>
<evidence type="ECO:0000256" key="1">
    <source>
        <dbReference type="ARBA" id="ARBA00004141"/>
    </source>
</evidence>
<sequence length="180" mass="19838">MDDAFESMKASSMRLLGGEPEEKSTLQEMEEAVCSVCPSLSWRNRLIGYGACLAVGFCLTFGSLFRVAQLLTGNPRPFVLYFSLGSALNICSSFFLTGPWKQIKKMFNPVRAVATSIYLATLSATLFVALSPYASVPFRGILLLCLVVAQFLSYVWYTLSYVPFARRFMAGFWSGLRGGG</sequence>
<evidence type="ECO:0000313" key="10">
    <source>
        <dbReference type="Proteomes" id="UP000002630"/>
    </source>
</evidence>
<dbReference type="AlphaFoldDB" id="D8LG13"/>
<evidence type="ECO:0000256" key="4">
    <source>
        <dbReference type="ARBA" id="ARBA00022927"/>
    </source>
</evidence>
<feature type="transmembrane region" description="Helical" evidence="8">
    <location>
        <begin position="78"/>
        <end position="100"/>
    </location>
</feature>
<dbReference type="GO" id="GO:0005737">
    <property type="term" value="C:cytoplasm"/>
    <property type="evidence" value="ECO:0007669"/>
    <property type="project" value="UniProtKB-ARBA"/>
</dbReference>
<dbReference type="EMBL" id="FN649736">
    <property type="protein sequence ID" value="CBN78912.1"/>
    <property type="molecule type" value="Genomic_DNA"/>
</dbReference>
<evidence type="ECO:0000256" key="7">
    <source>
        <dbReference type="ARBA" id="ARBA00025800"/>
    </source>
</evidence>